<dbReference type="GO" id="GO:0005737">
    <property type="term" value="C:cytoplasm"/>
    <property type="evidence" value="ECO:0007669"/>
    <property type="project" value="TreeGrafter"/>
</dbReference>
<dbReference type="SUPFAM" id="SSF52540">
    <property type="entry name" value="P-loop containing nucleoside triphosphate hydrolases"/>
    <property type="match status" value="1"/>
</dbReference>
<gene>
    <name evidence="2" type="ORF">PAXINDRAFT_88347</name>
</gene>
<evidence type="ECO:0000256" key="1">
    <source>
        <dbReference type="ARBA" id="ARBA00005446"/>
    </source>
</evidence>
<dbReference type="HOGENOM" id="CLU_001103_19_6_1"/>
<dbReference type="Gene3D" id="3.40.50.300">
    <property type="entry name" value="P-loop containing nucleotide triphosphate hydrolases"/>
    <property type="match status" value="1"/>
</dbReference>
<sequence length="235" mass="27127">MGLTSVAVNHQTYSDELHEELRLRKYQVIYTSPEMAISNPHFNGLLCSPNYHDHLIGIVIDKAHCIVQWGGDFRPTYGKLDKLWSFVPTHIPLYITSAMMTLDVLSEVRRLLHISPSTSFHLNLGNNRKDIYQEVSFIRNRTNFAAVDFLFEGVTHVDEMECALIFVNQVMSHSQSGWQRAYKILPPHLRRHVGFLNSLRSERSKVSELELFRQGEWRIFVGDGGWRNGKQSNIS</sequence>
<reference evidence="2 3" key="1">
    <citation type="submission" date="2014-06" db="EMBL/GenBank/DDBJ databases">
        <authorList>
            <consortium name="DOE Joint Genome Institute"/>
            <person name="Kuo A."/>
            <person name="Kohler A."/>
            <person name="Nagy L.G."/>
            <person name="Floudas D."/>
            <person name="Copeland A."/>
            <person name="Barry K.W."/>
            <person name="Cichocki N."/>
            <person name="Veneault-Fourrey C."/>
            <person name="LaButti K."/>
            <person name="Lindquist E.A."/>
            <person name="Lipzen A."/>
            <person name="Lundell T."/>
            <person name="Morin E."/>
            <person name="Murat C."/>
            <person name="Sun H."/>
            <person name="Tunlid A."/>
            <person name="Henrissat B."/>
            <person name="Grigoriev I.V."/>
            <person name="Hibbett D.S."/>
            <person name="Martin F."/>
            <person name="Nordberg H.P."/>
            <person name="Cantor M.N."/>
            <person name="Hua S.X."/>
        </authorList>
    </citation>
    <scope>NUCLEOTIDE SEQUENCE [LARGE SCALE GENOMIC DNA]</scope>
    <source>
        <strain evidence="2 3">ATCC 200175</strain>
    </source>
</reference>
<dbReference type="AlphaFoldDB" id="A0A0C9SP99"/>
<accession>A0A0C9SP99</accession>
<comment type="similarity">
    <text evidence="1">Belongs to the helicase family. RecQ subfamily.</text>
</comment>
<dbReference type="GO" id="GO:0043138">
    <property type="term" value="F:3'-5' DNA helicase activity"/>
    <property type="evidence" value="ECO:0007669"/>
    <property type="project" value="TreeGrafter"/>
</dbReference>
<proteinExistence type="inferred from homology"/>
<organism evidence="2 3">
    <name type="scientific">Paxillus involutus ATCC 200175</name>
    <dbReference type="NCBI Taxonomy" id="664439"/>
    <lineage>
        <taxon>Eukaryota</taxon>
        <taxon>Fungi</taxon>
        <taxon>Dikarya</taxon>
        <taxon>Basidiomycota</taxon>
        <taxon>Agaricomycotina</taxon>
        <taxon>Agaricomycetes</taxon>
        <taxon>Agaricomycetidae</taxon>
        <taxon>Boletales</taxon>
        <taxon>Paxilineae</taxon>
        <taxon>Paxillaceae</taxon>
        <taxon>Paxillus</taxon>
    </lineage>
</organism>
<evidence type="ECO:0008006" key="4">
    <source>
        <dbReference type="Google" id="ProtNLM"/>
    </source>
</evidence>
<evidence type="ECO:0000313" key="3">
    <source>
        <dbReference type="Proteomes" id="UP000053647"/>
    </source>
</evidence>
<dbReference type="PANTHER" id="PTHR13710">
    <property type="entry name" value="DNA HELICASE RECQ FAMILY MEMBER"/>
    <property type="match status" value="1"/>
</dbReference>
<dbReference type="GO" id="GO:0005694">
    <property type="term" value="C:chromosome"/>
    <property type="evidence" value="ECO:0007669"/>
    <property type="project" value="TreeGrafter"/>
</dbReference>
<protein>
    <recommendedName>
        <fullName evidence="4">Helicase ATP-binding domain-containing protein</fullName>
    </recommendedName>
</protein>
<dbReference type="GO" id="GO:0005634">
    <property type="term" value="C:nucleus"/>
    <property type="evidence" value="ECO:0007669"/>
    <property type="project" value="TreeGrafter"/>
</dbReference>
<dbReference type="OrthoDB" id="2499463at2759"/>
<dbReference type="GO" id="GO:0009378">
    <property type="term" value="F:four-way junction helicase activity"/>
    <property type="evidence" value="ECO:0007669"/>
    <property type="project" value="TreeGrafter"/>
</dbReference>
<dbReference type="EMBL" id="KN819554">
    <property type="protein sequence ID" value="KIJ08799.1"/>
    <property type="molecule type" value="Genomic_DNA"/>
</dbReference>
<reference evidence="3" key="2">
    <citation type="submission" date="2015-01" db="EMBL/GenBank/DDBJ databases">
        <title>Evolutionary Origins and Diversification of the Mycorrhizal Mutualists.</title>
        <authorList>
            <consortium name="DOE Joint Genome Institute"/>
            <consortium name="Mycorrhizal Genomics Consortium"/>
            <person name="Kohler A."/>
            <person name="Kuo A."/>
            <person name="Nagy L.G."/>
            <person name="Floudas D."/>
            <person name="Copeland A."/>
            <person name="Barry K.W."/>
            <person name="Cichocki N."/>
            <person name="Veneault-Fourrey C."/>
            <person name="LaButti K."/>
            <person name="Lindquist E.A."/>
            <person name="Lipzen A."/>
            <person name="Lundell T."/>
            <person name="Morin E."/>
            <person name="Murat C."/>
            <person name="Riley R."/>
            <person name="Ohm R."/>
            <person name="Sun H."/>
            <person name="Tunlid A."/>
            <person name="Henrissat B."/>
            <person name="Grigoriev I.V."/>
            <person name="Hibbett D.S."/>
            <person name="Martin F."/>
        </authorList>
    </citation>
    <scope>NUCLEOTIDE SEQUENCE [LARGE SCALE GENOMIC DNA]</scope>
    <source>
        <strain evidence="3">ATCC 200175</strain>
    </source>
</reference>
<keyword evidence="3" id="KW-1185">Reference proteome</keyword>
<dbReference type="GO" id="GO:0000724">
    <property type="term" value="P:double-strand break repair via homologous recombination"/>
    <property type="evidence" value="ECO:0007669"/>
    <property type="project" value="TreeGrafter"/>
</dbReference>
<dbReference type="InterPro" id="IPR027417">
    <property type="entry name" value="P-loop_NTPase"/>
</dbReference>
<dbReference type="PANTHER" id="PTHR13710:SF120">
    <property type="entry name" value="BIFUNCTIONAL 3'-5' EXONUCLEASE_ATP-DEPENDENT HELICASE WRN"/>
    <property type="match status" value="1"/>
</dbReference>
<dbReference type="Proteomes" id="UP000053647">
    <property type="component" value="Unassembled WGS sequence"/>
</dbReference>
<evidence type="ECO:0000313" key="2">
    <source>
        <dbReference type="EMBL" id="KIJ08799.1"/>
    </source>
</evidence>
<name>A0A0C9SP99_PAXIN</name>